<dbReference type="InterPro" id="IPR005358">
    <property type="entry name" value="Puta_zinc/iron-chelating_dom"/>
</dbReference>
<dbReference type="Pfam" id="PF03692">
    <property type="entry name" value="CxxCxxCC"/>
    <property type="match status" value="1"/>
</dbReference>
<dbReference type="AlphaFoldDB" id="A0AAE3GQ19"/>
<dbReference type="RefSeq" id="WP_254010618.1">
    <property type="nucleotide sequence ID" value="NZ_JAMZMM010000028.1"/>
</dbReference>
<evidence type="ECO:0000313" key="2">
    <source>
        <dbReference type="Proteomes" id="UP001204953"/>
    </source>
</evidence>
<dbReference type="Proteomes" id="UP001204953">
    <property type="component" value="Unassembled WGS sequence"/>
</dbReference>
<keyword evidence="2" id="KW-1185">Reference proteome</keyword>
<protein>
    <submittedName>
        <fullName evidence="1">YkgJ family cysteine cluster protein</fullName>
    </submittedName>
</protein>
<reference evidence="1" key="1">
    <citation type="submission" date="2022-06" db="EMBL/GenBank/DDBJ databases">
        <title>New cyanobacteria of genus Symplocastrum in benthos of Lake Baikal.</title>
        <authorList>
            <person name="Sorokovikova E."/>
            <person name="Tikhonova I."/>
            <person name="Krasnopeev A."/>
            <person name="Evseev P."/>
            <person name="Gladkikh A."/>
            <person name="Belykh O."/>
        </authorList>
    </citation>
    <scope>NUCLEOTIDE SEQUENCE</scope>
    <source>
        <strain evidence="1">BBK-W-15</strain>
    </source>
</reference>
<organism evidence="1 2">
    <name type="scientific">Limnofasciculus baicalensis BBK-W-15</name>
    <dbReference type="NCBI Taxonomy" id="2699891"/>
    <lineage>
        <taxon>Bacteria</taxon>
        <taxon>Bacillati</taxon>
        <taxon>Cyanobacteriota</taxon>
        <taxon>Cyanophyceae</taxon>
        <taxon>Coleofasciculales</taxon>
        <taxon>Coleofasciculaceae</taxon>
        <taxon>Limnofasciculus</taxon>
        <taxon>Limnofasciculus baicalensis</taxon>
    </lineage>
</organism>
<evidence type="ECO:0000313" key="1">
    <source>
        <dbReference type="EMBL" id="MCP2727808.1"/>
    </source>
</evidence>
<accession>A0AAE3GQ19</accession>
<gene>
    <name evidence="1" type="ORF">NJ959_04870</name>
</gene>
<name>A0AAE3GQ19_9CYAN</name>
<comment type="caution">
    <text evidence="1">The sequence shown here is derived from an EMBL/GenBank/DDBJ whole genome shotgun (WGS) entry which is preliminary data.</text>
</comment>
<sequence length="212" mass="25092">MNKAEISESDDFRELENQVEKGNLFAHTVLTEQIMRINENESFIYGLIDYLIQKGIVQPDELKGVVESVRKEIIEKKEFARLGVAIRVDSDEDKKQSVVVNCEERLHICQAVCCRLHFALSVEEIETGRMKWELGKPYYNRHHEEGYCHQMNLDKKCCNIYENRPSVCRKYSCANDKRIWKDFEKMELNQEWIEENLNKKEFGLVEVFMDKS</sequence>
<proteinExistence type="predicted"/>
<dbReference type="EMBL" id="JAMZMM010000028">
    <property type="protein sequence ID" value="MCP2727808.1"/>
    <property type="molecule type" value="Genomic_DNA"/>
</dbReference>